<evidence type="ECO:0000256" key="1">
    <source>
        <dbReference type="ARBA" id="ARBA00022837"/>
    </source>
</evidence>
<sequence>MGRTTKWYNETEVADAFKRFDKDKDGFITRFDLLQIMNSFPEMSEASKKCINYEILELPERVSLSKFIDVADDECETPYPGLLELIKMMVRK</sequence>
<dbReference type="Proteomes" id="UP000007797">
    <property type="component" value="Unassembled WGS sequence"/>
</dbReference>
<dbReference type="RefSeq" id="XP_004357138.1">
    <property type="nucleotide sequence ID" value="XM_004357083.1"/>
</dbReference>
<gene>
    <name evidence="3" type="ORF">DFA_03809</name>
</gene>
<dbReference type="Gene3D" id="1.10.238.10">
    <property type="entry name" value="EF-hand"/>
    <property type="match status" value="1"/>
</dbReference>
<dbReference type="InterPro" id="IPR011992">
    <property type="entry name" value="EF-hand-dom_pair"/>
</dbReference>
<keyword evidence="1" id="KW-0106">Calcium</keyword>
<organism evidence="3 4">
    <name type="scientific">Cavenderia fasciculata</name>
    <name type="common">Slime mold</name>
    <name type="synonym">Dictyostelium fasciculatum</name>
    <dbReference type="NCBI Taxonomy" id="261658"/>
    <lineage>
        <taxon>Eukaryota</taxon>
        <taxon>Amoebozoa</taxon>
        <taxon>Evosea</taxon>
        <taxon>Eumycetozoa</taxon>
        <taxon>Dictyostelia</taxon>
        <taxon>Acytosteliales</taxon>
        <taxon>Cavenderiaceae</taxon>
        <taxon>Cavenderia</taxon>
    </lineage>
</organism>
<feature type="domain" description="EF-hand" evidence="2">
    <location>
        <begin position="8"/>
        <end position="43"/>
    </location>
</feature>
<evidence type="ECO:0000313" key="4">
    <source>
        <dbReference type="Proteomes" id="UP000007797"/>
    </source>
</evidence>
<dbReference type="EMBL" id="GL883018">
    <property type="protein sequence ID" value="EGG18315.1"/>
    <property type="molecule type" value="Genomic_DNA"/>
</dbReference>
<proteinExistence type="predicted"/>
<dbReference type="PROSITE" id="PS00018">
    <property type="entry name" value="EF_HAND_1"/>
    <property type="match status" value="1"/>
</dbReference>
<evidence type="ECO:0000313" key="3">
    <source>
        <dbReference type="EMBL" id="EGG18315.1"/>
    </source>
</evidence>
<dbReference type="InterPro" id="IPR018247">
    <property type="entry name" value="EF_Hand_1_Ca_BS"/>
</dbReference>
<evidence type="ECO:0000259" key="2">
    <source>
        <dbReference type="PROSITE" id="PS50222"/>
    </source>
</evidence>
<dbReference type="SMART" id="SM00054">
    <property type="entry name" value="EFh"/>
    <property type="match status" value="1"/>
</dbReference>
<dbReference type="GO" id="GO:0005509">
    <property type="term" value="F:calcium ion binding"/>
    <property type="evidence" value="ECO:0007669"/>
    <property type="project" value="InterPro"/>
</dbReference>
<dbReference type="PROSITE" id="PS50222">
    <property type="entry name" value="EF_HAND_2"/>
    <property type="match status" value="1"/>
</dbReference>
<dbReference type="InterPro" id="IPR002048">
    <property type="entry name" value="EF_hand_dom"/>
</dbReference>
<dbReference type="AlphaFoldDB" id="F4Q0G4"/>
<reference evidence="4" key="1">
    <citation type="journal article" date="2011" name="Genome Res.">
        <title>Phylogeny-wide analysis of social amoeba genomes highlights ancient origins for complex intercellular communication.</title>
        <authorList>
            <person name="Heidel A.J."/>
            <person name="Lawal H.M."/>
            <person name="Felder M."/>
            <person name="Schilde C."/>
            <person name="Helps N.R."/>
            <person name="Tunggal B."/>
            <person name="Rivero F."/>
            <person name="John U."/>
            <person name="Schleicher M."/>
            <person name="Eichinger L."/>
            <person name="Platzer M."/>
            <person name="Noegel A.A."/>
            <person name="Schaap P."/>
            <person name="Gloeckner G."/>
        </authorList>
    </citation>
    <scope>NUCLEOTIDE SEQUENCE [LARGE SCALE GENOMIC DNA]</scope>
    <source>
        <strain evidence="4">SH3</strain>
    </source>
</reference>
<keyword evidence="4" id="KW-1185">Reference proteome</keyword>
<dbReference type="GeneID" id="14870648"/>
<dbReference type="SUPFAM" id="SSF47473">
    <property type="entry name" value="EF-hand"/>
    <property type="match status" value="1"/>
</dbReference>
<dbReference type="KEGG" id="dfa:DFA_03809"/>
<accession>F4Q0G4</accession>
<protein>
    <recommendedName>
        <fullName evidence="2">EF-hand domain-containing protein</fullName>
    </recommendedName>
</protein>
<dbReference type="Pfam" id="PF13405">
    <property type="entry name" value="EF-hand_6"/>
    <property type="match status" value="1"/>
</dbReference>
<name>F4Q0G4_CACFS</name>